<gene>
    <name evidence="2" type="ORF">FA15DRAFT_604842</name>
</gene>
<dbReference type="GO" id="GO:0016740">
    <property type="term" value="F:transferase activity"/>
    <property type="evidence" value="ECO:0007669"/>
    <property type="project" value="InterPro"/>
</dbReference>
<name>A0A5C3KCA5_COPMA</name>
<protein>
    <submittedName>
        <fullName evidence="2">Uncharacterized protein</fullName>
    </submittedName>
</protein>
<evidence type="ECO:0000313" key="3">
    <source>
        <dbReference type="Proteomes" id="UP000307440"/>
    </source>
</evidence>
<dbReference type="AlphaFoldDB" id="A0A5C3KCA5"/>
<reference evidence="2 3" key="1">
    <citation type="journal article" date="2019" name="Nat. Ecol. Evol.">
        <title>Megaphylogeny resolves global patterns of mushroom evolution.</title>
        <authorList>
            <person name="Varga T."/>
            <person name="Krizsan K."/>
            <person name="Foldi C."/>
            <person name="Dima B."/>
            <person name="Sanchez-Garcia M."/>
            <person name="Sanchez-Ramirez S."/>
            <person name="Szollosi G.J."/>
            <person name="Szarkandi J.G."/>
            <person name="Papp V."/>
            <person name="Albert L."/>
            <person name="Andreopoulos W."/>
            <person name="Angelini C."/>
            <person name="Antonin V."/>
            <person name="Barry K.W."/>
            <person name="Bougher N.L."/>
            <person name="Buchanan P."/>
            <person name="Buyck B."/>
            <person name="Bense V."/>
            <person name="Catcheside P."/>
            <person name="Chovatia M."/>
            <person name="Cooper J."/>
            <person name="Damon W."/>
            <person name="Desjardin D."/>
            <person name="Finy P."/>
            <person name="Geml J."/>
            <person name="Haridas S."/>
            <person name="Hughes K."/>
            <person name="Justo A."/>
            <person name="Karasinski D."/>
            <person name="Kautmanova I."/>
            <person name="Kiss B."/>
            <person name="Kocsube S."/>
            <person name="Kotiranta H."/>
            <person name="LaButti K.M."/>
            <person name="Lechner B.E."/>
            <person name="Liimatainen K."/>
            <person name="Lipzen A."/>
            <person name="Lukacs Z."/>
            <person name="Mihaltcheva S."/>
            <person name="Morgado L.N."/>
            <person name="Niskanen T."/>
            <person name="Noordeloos M.E."/>
            <person name="Ohm R.A."/>
            <person name="Ortiz-Santana B."/>
            <person name="Ovrebo C."/>
            <person name="Racz N."/>
            <person name="Riley R."/>
            <person name="Savchenko A."/>
            <person name="Shiryaev A."/>
            <person name="Soop K."/>
            <person name="Spirin V."/>
            <person name="Szebenyi C."/>
            <person name="Tomsovsky M."/>
            <person name="Tulloss R.E."/>
            <person name="Uehling J."/>
            <person name="Grigoriev I.V."/>
            <person name="Vagvolgyi C."/>
            <person name="Papp T."/>
            <person name="Martin F.M."/>
            <person name="Miettinen O."/>
            <person name="Hibbett D.S."/>
            <person name="Nagy L.G."/>
        </authorList>
    </citation>
    <scope>NUCLEOTIDE SEQUENCE [LARGE SCALE GENOMIC DNA]</scope>
    <source>
        <strain evidence="2 3">CBS 121175</strain>
    </source>
</reference>
<feature type="signal peptide" evidence="1">
    <location>
        <begin position="1"/>
        <end position="20"/>
    </location>
</feature>
<feature type="chain" id="PRO_5022669452" evidence="1">
    <location>
        <begin position="21"/>
        <end position="211"/>
    </location>
</feature>
<dbReference type="OrthoDB" id="419694at2759"/>
<dbReference type="Proteomes" id="UP000307440">
    <property type="component" value="Unassembled WGS sequence"/>
</dbReference>
<sequence>MIWWVPGCCSTRILCSFCWSQLHHARWLEVNVYDVRAYAEEGNPGRFEFVTEPDVHSAMDTRQLLWMRTSYRPKKTITDAAISRIFDPSTVPAAIYKAPSSDWKTLKTDGIRAQPNCLIHLSPRDFIEENTGSIGTFFKDMLKLTKPGESGRKATSFIYIHLDVEKALMSGVDFYRTRLANIVTTGDRTGVIRPSLFKDITQVNIEKDSLK</sequence>
<proteinExistence type="predicted"/>
<evidence type="ECO:0000256" key="1">
    <source>
        <dbReference type="SAM" id="SignalP"/>
    </source>
</evidence>
<dbReference type="InterPro" id="IPR002745">
    <property type="entry name" value="Ptrans_KptA/Tpt1"/>
</dbReference>
<keyword evidence="3" id="KW-1185">Reference proteome</keyword>
<dbReference type="Pfam" id="PF01885">
    <property type="entry name" value="PTS_2-RNA"/>
    <property type="match status" value="1"/>
</dbReference>
<accession>A0A5C3KCA5</accession>
<organism evidence="2 3">
    <name type="scientific">Coprinopsis marcescibilis</name>
    <name type="common">Agaric fungus</name>
    <name type="synonym">Psathyrella marcescibilis</name>
    <dbReference type="NCBI Taxonomy" id="230819"/>
    <lineage>
        <taxon>Eukaryota</taxon>
        <taxon>Fungi</taxon>
        <taxon>Dikarya</taxon>
        <taxon>Basidiomycota</taxon>
        <taxon>Agaricomycotina</taxon>
        <taxon>Agaricomycetes</taxon>
        <taxon>Agaricomycetidae</taxon>
        <taxon>Agaricales</taxon>
        <taxon>Agaricineae</taxon>
        <taxon>Psathyrellaceae</taxon>
        <taxon>Coprinopsis</taxon>
    </lineage>
</organism>
<dbReference type="EMBL" id="ML210492">
    <property type="protein sequence ID" value="TFK17554.1"/>
    <property type="molecule type" value="Genomic_DNA"/>
</dbReference>
<keyword evidence="1" id="KW-0732">Signal</keyword>
<evidence type="ECO:0000313" key="2">
    <source>
        <dbReference type="EMBL" id="TFK17554.1"/>
    </source>
</evidence>